<dbReference type="RefSeq" id="WP_231462329.1">
    <property type="nucleotide sequence ID" value="NZ_JAJOHW010000066.1"/>
</dbReference>
<dbReference type="Proteomes" id="UP001595999">
    <property type="component" value="Unassembled WGS sequence"/>
</dbReference>
<organism evidence="3 4">
    <name type="scientific">Chromobacterium aquaticum</name>
    <dbReference type="NCBI Taxonomy" id="467180"/>
    <lineage>
        <taxon>Bacteria</taxon>
        <taxon>Pseudomonadati</taxon>
        <taxon>Pseudomonadota</taxon>
        <taxon>Betaproteobacteria</taxon>
        <taxon>Neisseriales</taxon>
        <taxon>Chromobacteriaceae</taxon>
        <taxon>Chromobacterium</taxon>
    </lineage>
</organism>
<evidence type="ECO:0000313" key="4">
    <source>
        <dbReference type="Proteomes" id="UP001595999"/>
    </source>
</evidence>
<dbReference type="InterPro" id="IPR014992">
    <property type="entry name" value="DUF1842"/>
</dbReference>
<evidence type="ECO:0000259" key="2">
    <source>
        <dbReference type="Pfam" id="PF08898"/>
    </source>
</evidence>
<dbReference type="InterPro" id="IPR014994">
    <property type="entry name" value="DUF1843"/>
</dbReference>
<feature type="domain" description="DUF1843" evidence="2">
    <location>
        <begin position="155"/>
        <end position="206"/>
    </location>
</feature>
<evidence type="ECO:0000313" key="3">
    <source>
        <dbReference type="EMBL" id="MFC4490002.1"/>
    </source>
</evidence>
<protein>
    <submittedName>
        <fullName evidence="3">DUF1842 domain-containing protein</fullName>
    </submittedName>
</protein>
<gene>
    <name evidence="3" type="ORF">ACFO0R_10260</name>
</gene>
<keyword evidence="4" id="KW-1185">Reference proteome</keyword>
<evidence type="ECO:0000259" key="1">
    <source>
        <dbReference type="Pfam" id="PF08896"/>
    </source>
</evidence>
<reference evidence="4" key="1">
    <citation type="journal article" date="2019" name="Int. J. Syst. Evol. Microbiol.">
        <title>The Global Catalogue of Microorganisms (GCM) 10K type strain sequencing project: providing services to taxonomists for standard genome sequencing and annotation.</title>
        <authorList>
            <consortium name="The Broad Institute Genomics Platform"/>
            <consortium name="The Broad Institute Genome Sequencing Center for Infectious Disease"/>
            <person name="Wu L."/>
            <person name="Ma J."/>
        </authorList>
    </citation>
    <scope>NUCLEOTIDE SEQUENCE [LARGE SCALE GENOMIC DNA]</scope>
    <source>
        <strain evidence="4">CGMCC 4.7608</strain>
    </source>
</reference>
<dbReference type="Pfam" id="PF08896">
    <property type="entry name" value="DUF1842"/>
    <property type="match status" value="1"/>
</dbReference>
<dbReference type="EMBL" id="JBHSEK010000005">
    <property type="protein sequence ID" value="MFC4490002.1"/>
    <property type="molecule type" value="Genomic_DNA"/>
</dbReference>
<comment type="caution">
    <text evidence="3">The sequence shown here is derived from an EMBL/GenBank/DDBJ whole genome shotgun (WGS) entry which is preliminary data.</text>
</comment>
<dbReference type="Pfam" id="PF08898">
    <property type="entry name" value="DUF1843"/>
    <property type="match status" value="1"/>
</dbReference>
<name>A0ABV8ZST7_9NEIS</name>
<feature type="domain" description="DUF1842" evidence="1">
    <location>
        <begin position="10"/>
        <end position="118"/>
    </location>
</feature>
<sequence>MSGNTQTEIGLFPVSYLIGTNLEGAPTLLLNLLVAPPKHSVTGSAHIVNHSTHPALNVHSHVHGDYTYLTVMPPSEGRILITAQGHNGNTPNFKLHLVLNHDWKQGIANYSYFNGSAWVEVDNVPAKLNPELKSRYFPLPLEPGPVILPNPPIMALYGVPIQSAIASGDLAHMKTLAAYARQQLDAQPQLRKELDALKAEIAKLDRK</sequence>
<accession>A0ABV8ZST7</accession>
<proteinExistence type="predicted"/>